<dbReference type="InterPro" id="IPR004143">
    <property type="entry name" value="BPL_LPL_catalytic"/>
</dbReference>
<dbReference type="PROSITE" id="PS51733">
    <property type="entry name" value="BPL_LPL_CATALYTIC"/>
    <property type="match status" value="1"/>
</dbReference>
<dbReference type="EC" id="6.3.4.15" evidence="5"/>
<evidence type="ECO:0000256" key="1">
    <source>
        <dbReference type="ARBA" id="ARBA00022598"/>
    </source>
</evidence>
<organism evidence="8">
    <name type="scientific">uncultured gamma proteobacterium HF0130_25M15</name>
    <dbReference type="NCBI Taxonomy" id="723568"/>
    <lineage>
        <taxon>Bacteria</taxon>
        <taxon>Pseudomonadati</taxon>
        <taxon>Pseudomonadota</taxon>
        <taxon>Gammaproteobacteria</taxon>
        <taxon>environmental samples</taxon>
    </lineage>
</organism>
<dbReference type="SUPFAM" id="SSF55681">
    <property type="entry name" value="Class II aaRS and biotin synthetases"/>
    <property type="match status" value="1"/>
</dbReference>
<dbReference type="AlphaFoldDB" id="E7C318"/>
<dbReference type="PANTHER" id="PTHR12835">
    <property type="entry name" value="BIOTIN PROTEIN LIGASE"/>
    <property type="match status" value="1"/>
</dbReference>
<reference evidence="8" key="1">
    <citation type="submission" date="2010-01" db="EMBL/GenBank/DDBJ databases">
        <title>Genome fragments of uncultured bacteria from the North Pacific subtropical Gyre.</title>
        <authorList>
            <person name="Pham V.D."/>
            <person name="Delong E.F."/>
        </authorList>
    </citation>
    <scope>NUCLEOTIDE SEQUENCE</scope>
</reference>
<name>E7C318_9GAMM</name>
<evidence type="ECO:0000256" key="3">
    <source>
        <dbReference type="ARBA" id="ARBA00022840"/>
    </source>
</evidence>
<protein>
    <recommendedName>
        <fullName evidence="5">biotin--[biotin carboxyl-carrier protein] ligase</fullName>
        <ecNumber evidence="5">6.3.4.15</ecNumber>
    </recommendedName>
</protein>
<accession>E7C318</accession>
<feature type="domain" description="BPL/LPL catalytic" evidence="7">
    <location>
        <begin position="75"/>
        <end position="261"/>
    </location>
</feature>
<dbReference type="InterPro" id="IPR004408">
    <property type="entry name" value="Biotin_CoA_COase_ligase"/>
</dbReference>
<dbReference type="GO" id="GO:0005524">
    <property type="term" value="F:ATP binding"/>
    <property type="evidence" value="ECO:0007669"/>
    <property type="project" value="UniProtKB-KW"/>
</dbReference>
<evidence type="ECO:0000256" key="5">
    <source>
        <dbReference type="ARBA" id="ARBA00024227"/>
    </source>
</evidence>
<dbReference type="GO" id="GO:0005737">
    <property type="term" value="C:cytoplasm"/>
    <property type="evidence" value="ECO:0007669"/>
    <property type="project" value="TreeGrafter"/>
</dbReference>
<evidence type="ECO:0000256" key="6">
    <source>
        <dbReference type="ARBA" id="ARBA00047846"/>
    </source>
</evidence>
<evidence type="ECO:0000256" key="4">
    <source>
        <dbReference type="ARBA" id="ARBA00023267"/>
    </source>
</evidence>
<dbReference type="PANTHER" id="PTHR12835:SF5">
    <property type="entry name" value="BIOTIN--PROTEIN LIGASE"/>
    <property type="match status" value="1"/>
</dbReference>
<evidence type="ECO:0000256" key="2">
    <source>
        <dbReference type="ARBA" id="ARBA00022741"/>
    </source>
</evidence>
<dbReference type="NCBIfam" id="TIGR00121">
    <property type="entry name" value="birA_ligase"/>
    <property type="match status" value="1"/>
</dbReference>
<dbReference type="GO" id="GO:0004077">
    <property type="term" value="F:biotin--[biotin carboxyl-carrier protein] ligase activity"/>
    <property type="evidence" value="ECO:0007669"/>
    <property type="project" value="UniProtKB-EC"/>
</dbReference>
<dbReference type="Gene3D" id="2.30.30.100">
    <property type="match status" value="1"/>
</dbReference>
<comment type="catalytic activity">
    <reaction evidence="6">
        <text>biotin + L-lysyl-[protein] + ATP = N(6)-biotinyl-L-lysyl-[protein] + AMP + diphosphate + H(+)</text>
        <dbReference type="Rhea" id="RHEA:11756"/>
        <dbReference type="Rhea" id="RHEA-COMP:9752"/>
        <dbReference type="Rhea" id="RHEA-COMP:10505"/>
        <dbReference type="ChEBI" id="CHEBI:15378"/>
        <dbReference type="ChEBI" id="CHEBI:29969"/>
        <dbReference type="ChEBI" id="CHEBI:30616"/>
        <dbReference type="ChEBI" id="CHEBI:33019"/>
        <dbReference type="ChEBI" id="CHEBI:57586"/>
        <dbReference type="ChEBI" id="CHEBI:83144"/>
        <dbReference type="ChEBI" id="CHEBI:456215"/>
        <dbReference type="EC" id="6.3.4.15"/>
    </reaction>
</comment>
<proteinExistence type="predicted"/>
<keyword evidence="3" id="KW-0067">ATP-binding</keyword>
<keyword evidence="2" id="KW-0547">Nucleotide-binding</keyword>
<sequence length="323" mass="36456">MSVNNLLLKIINKNHEFKIRHEEIELELGRTISSDQAIDFFASIGISLIQSGESYEFRKIDFLDKDSIRKRIDQIEGSSNIQLAVEQIVETTSRFFSNEDIDKYEYSICFAEFQTKGRGRGENMWLSPYGSGICFSINGFLPYKSSPLGLSIYCGITIVGILRELGFEDVSLKWPNDLLHKGMKLGGILTELTSQSQDAENYAFNIGIGINYDLGSDLNSMEQNPFPPTDLMKIYDATYISRSEISGILAKTIIESLNKFNQNSMQESFKSWPEFDALHQKEIKIIDDEQILEGKNVGIDDTGALLLDESGVIKKIYNGHLVI</sequence>
<dbReference type="SUPFAM" id="SSF50037">
    <property type="entry name" value="C-terminal domain of transcriptional repressors"/>
    <property type="match status" value="1"/>
</dbReference>
<keyword evidence="4" id="KW-0092">Biotin</keyword>
<evidence type="ECO:0000313" key="8">
    <source>
        <dbReference type="EMBL" id="ADI21842.1"/>
    </source>
</evidence>
<dbReference type="Gene3D" id="3.30.930.10">
    <property type="entry name" value="Bira Bifunctional Protein, Domain 2"/>
    <property type="match status" value="1"/>
</dbReference>
<dbReference type="Pfam" id="PF03099">
    <property type="entry name" value="BPL_LplA_LipB"/>
    <property type="match status" value="1"/>
</dbReference>
<evidence type="ECO:0000259" key="7">
    <source>
        <dbReference type="PROSITE" id="PS51733"/>
    </source>
</evidence>
<dbReference type="InterPro" id="IPR008988">
    <property type="entry name" value="Transcriptional_repressor_C"/>
</dbReference>
<keyword evidence="1 8" id="KW-0436">Ligase</keyword>
<dbReference type="InterPro" id="IPR003142">
    <property type="entry name" value="BPL_C"/>
</dbReference>
<dbReference type="CDD" id="cd16442">
    <property type="entry name" value="BPL"/>
    <property type="match status" value="1"/>
</dbReference>
<dbReference type="Pfam" id="PF02237">
    <property type="entry name" value="BPL_C"/>
    <property type="match status" value="1"/>
</dbReference>
<dbReference type="EMBL" id="GU567967">
    <property type="protein sequence ID" value="ADI21842.1"/>
    <property type="molecule type" value="Genomic_DNA"/>
</dbReference>
<dbReference type="InterPro" id="IPR045864">
    <property type="entry name" value="aa-tRNA-synth_II/BPL/LPL"/>
</dbReference>